<dbReference type="NCBIfam" id="TIGR02072">
    <property type="entry name" value="BioC"/>
    <property type="match status" value="1"/>
</dbReference>
<keyword evidence="7 8" id="KW-0093">Biotin biosynthesis</keyword>
<feature type="domain" description="Methyltransferase type 11" evidence="9">
    <location>
        <begin position="48"/>
        <end position="144"/>
    </location>
</feature>
<dbReference type="UniPathway" id="UPA00078"/>
<evidence type="ECO:0000256" key="5">
    <source>
        <dbReference type="ARBA" id="ARBA00022679"/>
    </source>
</evidence>
<comment type="similarity">
    <text evidence="8">Belongs to the methyltransferase superfamily.</text>
</comment>
<dbReference type="Gene3D" id="3.40.50.150">
    <property type="entry name" value="Vaccinia Virus protein VP39"/>
    <property type="match status" value="1"/>
</dbReference>
<reference evidence="10 11" key="1">
    <citation type="submission" date="2018-03" db="EMBL/GenBank/DDBJ databases">
        <title>Ahniella affigens gen. nov., sp. nov., a gammaproteobacterium isolated from sandy soil near a stream.</title>
        <authorList>
            <person name="Ko Y."/>
            <person name="Kim J.-H."/>
        </authorList>
    </citation>
    <scope>NUCLEOTIDE SEQUENCE [LARGE SCALE GENOMIC DNA]</scope>
    <source>
        <strain evidence="10 11">D13</strain>
    </source>
</reference>
<keyword evidence="5 8" id="KW-0808">Transferase</keyword>
<evidence type="ECO:0000256" key="3">
    <source>
        <dbReference type="ARBA" id="ARBA00012327"/>
    </source>
</evidence>
<proteinExistence type="inferred from homology"/>
<keyword evidence="4 8" id="KW-0489">Methyltransferase</keyword>
<evidence type="ECO:0000256" key="4">
    <source>
        <dbReference type="ARBA" id="ARBA00022603"/>
    </source>
</evidence>
<dbReference type="EMBL" id="CP027860">
    <property type="protein sequence ID" value="AVP95743.1"/>
    <property type="molecule type" value="Genomic_DNA"/>
</dbReference>
<dbReference type="InterPro" id="IPR029063">
    <property type="entry name" value="SAM-dependent_MTases_sf"/>
</dbReference>
<keyword evidence="11" id="KW-1185">Reference proteome</keyword>
<organism evidence="10 11">
    <name type="scientific">Ahniella affigens</name>
    <dbReference type="NCBI Taxonomy" id="2021234"/>
    <lineage>
        <taxon>Bacteria</taxon>
        <taxon>Pseudomonadati</taxon>
        <taxon>Pseudomonadota</taxon>
        <taxon>Gammaproteobacteria</taxon>
        <taxon>Lysobacterales</taxon>
        <taxon>Rhodanobacteraceae</taxon>
        <taxon>Ahniella</taxon>
    </lineage>
</organism>
<dbReference type="HAMAP" id="MF_00835">
    <property type="entry name" value="BioC"/>
    <property type="match status" value="1"/>
</dbReference>
<keyword evidence="6 8" id="KW-0949">S-adenosyl-L-methionine</keyword>
<dbReference type="GO" id="GO:0102130">
    <property type="term" value="F:malonyl-CoA methyltransferase activity"/>
    <property type="evidence" value="ECO:0007669"/>
    <property type="project" value="UniProtKB-EC"/>
</dbReference>
<dbReference type="GO" id="GO:0009102">
    <property type="term" value="P:biotin biosynthetic process"/>
    <property type="evidence" value="ECO:0007669"/>
    <property type="project" value="UniProtKB-UniRule"/>
</dbReference>
<evidence type="ECO:0000256" key="1">
    <source>
        <dbReference type="ARBA" id="ARBA00000852"/>
    </source>
</evidence>
<dbReference type="PANTHER" id="PTHR13090:SF1">
    <property type="entry name" value="ARGININE-HYDROXYLASE NDUFAF5, MITOCHONDRIAL"/>
    <property type="match status" value="1"/>
</dbReference>
<evidence type="ECO:0000256" key="8">
    <source>
        <dbReference type="HAMAP-Rule" id="MF_00835"/>
    </source>
</evidence>
<dbReference type="GO" id="GO:0008757">
    <property type="term" value="F:S-adenosylmethionine-dependent methyltransferase activity"/>
    <property type="evidence" value="ECO:0007669"/>
    <property type="project" value="InterPro"/>
</dbReference>
<accession>A0A2P1PLL9</accession>
<evidence type="ECO:0000259" key="9">
    <source>
        <dbReference type="Pfam" id="PF08241"/>
    </source>
</evidence>
<evidence type="ECO:0000313" key="10">
    <source>
        <dbReference type="EMBL" id="AVP95743.1"/>
    </source>
</evidence>
<dbReference type="GO" id="GO:0010340">
    <property type="term" value="F:carboxyl-O-methyltransferase activity"/>
    <property type="evidence" value="ECO:0007669"/>
    <property type="project" value="UniProtKB-UniRule"/>
</dbReference>
<dbReference type="SUPFAM" id="SSF53335">
    <property type="entry name" value="S-adenosyl-L-methionine-dependent methyltransferases"/>
    <property type="match status" value="1"/>
</dbReference>
<dbReference type="AlphaFoldDB" id="A0A2P1PLL9"/>
<dbReference type="EC" id="2.1.1.197" evidence="3 8"/>
<protein>
    <recommendedName>
        <fullName evidence="3 8">Malonyl-[acyl-carrier protein] O-methyltransferase</fullName>
        <shortName evidence="8">Malonyl-ACP O-methyltransferase</shortName>
        <ecNumber evidence="3 8">2.1.1.197</ecNumber>
    </recommendedName>
    <alternativeName>
        <fullName evidence="8">Biotin synthesis protein BioC</fullName>
    </alternativeName>
</protein>
<dbReference type="InterPro" id="IPR050602">
    <property type="entry name" value="Malonyl-ACP_OMT"/>
</dbReference>
<name>A0A2P1PLL9_9GAMM</name>
<dbReference type="Proteomes" id="UP000241074">
    <property type="component" value="Chromosome"/>
</dbReference>
<comment type="pathway">
    <text evidence="2 8">Cofactor biosynthesis; biotin biosynthesis.</text>
</comment>
<dbReference type="GO" id="GO:0032259">
    <property type="term" value="P:methylation"/>
    <property type="evidence" value="ECO:0007669"/>
    <property type="project" value="UniProtKB-KW"/>
</dbReference>
<dbReference type="RefSeq" id="WP_106889672.1">
    <property type="nucleotide sequence ID" value="NZ_CP027860.1"/>
</dbReference>
<comment type="function">
    <text evidence="8">Converts the free carboxyl group of a malonyl-thioester to its methyl ester by transfer of a methyl group from S-adenosyl-L-methionine (SAM). It allows to synthesize pimeloyl-ACP via the fatty acid synthetic pathway.</text>
</comment>
<dbReference type="InterPro" id="IPR013216">
    <property type="entry name" value="Methyltransf_11"/>
</dbReference>
<evidence type="ECO:0000256" key="2">
    <source>
        <dbReference type="ARBA" id="ARBA00004746"/>
    </source>
</evidence>
<evidence type="ECO:0000256" key="7">
    <source>
        <dbReference type="ARBA" id="ARBA00022756"/>
    </source>
</evidence>
<dbReference type="OrthoDB" id="9760689at2"/>
<dbReference type="InterPro" id="IPR011814">
    <property type="entry name" value="BioC"/>
</dbReference>
<dbReference type="KEGG" id="xba:C7S18_00380"/>
<dbReference type="Pfam" id="PF08241">
    <property type="entry name" value="Methyltransf_11"/>
    <property type="match status" value="1"/>
</dbReference>
<sequence length="294" mass="32787">MSLDVRRIAVSFAGAAKRYDQAARLQHQVESELLERVAELPLAPSLILDLGAGPGRAAAALKQRFSKSEVIAIDIALPMLREARKRQGWFRPFRCVNADVRHLPIADGSCDLLFSSLCLQWIDDLPALFAEFRRVLKPGGWLLFSSFGPDSLRELRAAWATVDERPHVNVFLDMHDVGDALISQGFKDPMLDVERYTLPYSSALDLMRELKAIGAHNVDQDRARGLTGRRALDRVIAAYEAYRISDDAVAASYEIIFAQAQAPSGEQPRRQHGQDIAQVSLATMRELIRKPGQK</sequence>
<evidence type="ECO:0000313" key="11">
    <source>
        <dbReference type="Proteomes" id="UP000241074"/>
    </source>
</evidence>
<evidence type="ECO:0000256" key="6">
    <source>
        <dbReference type="ARBA" id="ARBA00022691"/>
    </source>
</evidence>
<gene>
    <name evidence="8 10" type="primary">bioC</name>
    <name evidence="10" type="ORF">C7S18_00380</name>
</gene>
<comment type="catalytic activity">
    <reaction evidence="1 8">
        <text>malonyl-[ACP] + S-adenosyl-L-methionine = malonyl-[ACP] methyl ester + S-adenosyl-L-homocysteine</text>
        <dbReference type="Rhea" id="RHEA:17105"/>
        <dbReference type="Rhea" id="RHEA-COMP:9623"/>
        <dbReference type="Rhea" id="RHEA-COMP:9954"/>
        <dbReference type="ChEBI" id="CHEBI:57856"/>
        <dbReference type="ChEBI" id="CHEBI:59789"/>
        <dbReference type="ChEBI" id="CHEBI:78449"/>
        <dbReference type="ChEBI" id="CHEBI:78845"/>
        <dbReference type="EC" id="2.1.1.197"/>
    </reaction>
</comment>
<dbReference type="CDD" id="cd02440">
    <property type="entry name" value="AdoMet_MTases"/>
    <property type="match status" value="1"/>
</dbReference>
<dbReference type="PANTHER" id="PTHR13090">
    <property type="entry name" value="ARGININE-HYDROXYLASE NDUFAF5, MITOCHONDRIAL"/>
    <property type="match status" value="1"/>
</dbReference>
<reference evidence="10 11" key="2">
    <citation type="submission" date="2018-03" db="EMBL/GenBank/DDBJ databases">
        <authorList>
            <person name="Keele B.F."/>
        </authorList>
    </citation>
    <scope>NUCLEOTIDE SEQUENCE [LARGE SCALE GENOMIC DNA]</scope>
    <source>
        <strain evidence="10 11">D13</strain>
    </source>
</reference>